<dbReference type="InterPro" id="IPR004579">
    <property type="entry name" value="ERCC1/RAD10/SWI10"/>
</dbReference>
<gene>
    <name evidence="2" type="ORF">Nepgr_016595</name>
</gene>
<accession>A0AAD3SPZ8</accession>
<evidence type="ECO:0000313" key="3">
    <source>
        <dbReference type="Proteomes" id="UP001279734"/>
    </source>
</evidence>
<feature type="region of interest" description="Disordered" evidence="1">
    <location>
        <begin position="35"/>
        <end position="70"/>
    </location>
</feature>
<dbReference type="AlphaFoldDB" id="A0AAD3SPZ8"/>
<name>A0AAD3SPZ8_NEPGR</name>
<dbReference type="GO" id="GO:0070914">
    <property type="term" value="P:UV-damage excision repair"/>
    <property type="evidence" value="ECO:0007669"/>
    <property type="project" value="TreeGrafter"/>
</dbReference>
<protein>
    <submittedName>
        <fullName evidence="2">Uncharacterized protein</fullName>
    </submittedName>
</protein>
<dbReference type="Gene3D" id="3.40.50.10130">
    <property type="match status" value="1"/>
</dbReference>
<dbReference type="EMBL" id="BSYO01000014">
    <property type="protein sequence ID" value="GMH14754.1"/>
    <property type="molecule type" value="Genomic_DNA"/>
</dbReference>
<dbReference type="PANTHER" id="PTHR12749:SF0">
    <property type="entry name" value="DNA EXCISION REPAIR PROTEIN ERCC-1"/>
    <property type="match status" value="1"/>
</dbReference>
<evidence type="ECO:0000256" key="1">
    <source>
        <dbReference type="SAM" id="MobiDB-lite"/>
    </source>
</evidence>
<reference evidence="2" key="1">
    <citation type="submission" date="2023-05" db="EMBL/GenBank/DDBJ databases">
        <title>Nepenthes gracilis genome sequencing.</title>
        <authorList>
            <person name="Fukushima K."/>
        </authorList>
    </citation>
    <scope>NUCLEOTIDE SEQUENCE</scope>
    <source>
        <strain evidence="2">SING2019-196</strain>
    </source>
</reference>
<dbReference type="GO" id="GO:0000110">
    <property type="term" value="C:nucleotide-excision repair factor 1 complex"/>
    <property type="evidence" value="ECO:0007669"/>
    <property type="project" value="TreeGrafter"/>
</dbReference>
<dbReference type="GO" id="GO:0006312">
    <property type="term" value="P:mitotic recombination"/>
    <property type="evidence" value="ECO:0007669"/>
    <property type="project" value="TreeGrafter"/>
</dbReference>
<sequence>MKSTQSKSSIPYHFTPSQTFSQAVSFIKKSEFYTPPPVSTPAQPTNAYESASSSRKIGEPEASPSAATSSNFVQRNNAILVSHRQKGNPLLKHIRNVRRNIYSYVLRHNACALYLRNATNSFPPKCQPGPDIYQI</sequence>
<dbReference type="GO" id="GO:0070522">
    <property type="term" value="C:ERCC4-ERCC1 complex"/>
    <property type="evidence" value="ECO:0007669"/>
    <property type="project" value="TreeGrafter"/>
</dbReference>
<proteinExistence type="predicted"/>
<keyword evidence="3" id="KW-1185">Reference proteome</keyword>
<dbReference type="Proteomes" id="UP001279734">
    <property type="component" value="Unassembled WGS sequence"/>
</dbReference>
<dbReference type="PANTHER" id="PTHR12749">
    <property type="entry name" value="EXCISION REPAIR CROSS-COMPLEMENTING 1 ERCC1"/>
    <property type="match status" value="1"/>
</dbReference>
<dbReference type="InterPro" id="IPR011335">
    <property type="entry name" value="Restrct_endonuc-II-like"/>
</dbReference>
<evidence type="ECO:0000313" key="2">
    <source>
        <dbReference type="EMBL" id="GMH14754.1"/>
    </source>
</evidence>
<dbReference type="GO" id="GO:0003697">
    <property type="term" value="F:single-stranded DNA binding"/>
    <property type="evidence" value="ECO:0007669"/>
    <property type="project" value="TreeGrafter"/>
</dbReference>
<dbReference type="SUPFAM" id="SSF52980">
    <property type="entry name" value="Restriction endonuclease-like"/>
    <property type="match status" value="1"/>
</dbReference>
<dbReference type="GO" id="GO:0003684">
    <property type="term" value="F:damaged DNA binding"/>
    <property type="evidence" value="ECO:0007669"/>
    <property type="project" value="InterPro"/>
</dbReference>
<feature type="compositionally biased region" description="Low complexity" evidence="1">
    <location>
        <begin position="60"/>
        <end position="70"/>
    </location>
</feature>
<feature type="compositionally biased region" description="Polar residues" evidence="1">
    <location>
        <begin position="40"/>
        <end position="55"/>
    </location>
</feature>
<organism evidence="2 3">
    <name type="scientific">Nepenthes gracilis</name>
    <name type="common">Slender pitcher plant</name>
    <dbReference type="NCBI Taxonomy" id="150966"/>
    <lineage>
        <taxon>Eukaryota</taxon>
        <taxon>Viridiplantae</taxon>
        <taxon>Streptophyta</taxon>
        <taxon>Embryophyta</taxon>
        <taxon>Tracheophyta</taxon>
        <taxon>Spermatophyta</taxon>
        <taxon>Magnoliopsida</taxon>
        <taxon>eudicotyledons</taxon>
        <taxon>Gunneridae</taxon>
        <taxon>Pentapetalae</taxon>
        <taxon>Caryophyllales</taxon>
        <taxon>Nepenthaceae</taxon>
        <taxon>Nepenthes</taxon>
    </lineage>
</organism>
<comment type="caution">
    <text evidence="2">The sequence shown here is derived from an EMBL/GenBank/DDBJ whole genome shotgun (WGS) entry which is preliminary data.</text>
</comment>